<dbReference type="GO" id="GO:0005886">
    <property type="term" value="C:plasma membrane"/>
    <property type="evidence" value="ECO:0007669"/>
    <property type="project" value="UniProtKB-SubCell"/>
</dbReference>
<keyword evidence="5 8" id="KW-1133">Transmembrane helix</keyword>
<evidence type="ECO:0000256" key="6">
    <source>
        <dbReference type="ARBA" id="ARBA00023136"/>
    </source>
</evidence>
<organism evidence="10 11">
    <name type="scientific">Nocardia stercoris</name>
    <dbReference type="NCBI Taxonomy" id="2483361"/>
    <lineage>
        <taxon>Bacteria</taxon>
        <taxon>Bacillati</taxon>
        <taxon>Actinomycetota</taxon>
        <taxon>Actinomycetes</taxon>
        <taxon>Mycobacteriales</taxon>
        <taxon>Nocardiaceae</taxon>
        <taxon>Nocardia</taxon>
    </lineage>
</organism>
<evidence type="ECO:0000313" key="11">
    <source>
        <dbReference type="Proteomes" id="UP000279275"/>
    </source>
</evidence>
<feature type="transmembrane region" description="Helical" evidence="8">
    <location>
        <begin position="37"/>
        <end position="60"/>
    </location>
</feature>
<dbReference type="EMBL" id="RFFH01000014">
    <property type="protein sequence ID" value="RMI29509.1"/>
    <property type="molecule type" value="Genomic_DNA"/>
</dbReference>
<evidence type="ECO:0000256" key="2">
    <source>
        <dbReference type="ARBA" id="ARBA00007759"/>
    </source>
</evidence>
<keyword evidence="3" id="KW-1003">Cell membrane</keyword>
<dbReference type="InterPro" id="IPR050051">
    <property type="entry name" value="EccE_dom"/>
</dbReference>
<evidence type="ECO:0000259" key="9">
    <source>
        <dbReference type="Pfam" id="PF11203"/>
    </source>
</evidence>
<gene>
    <name evidence="10" type="primary">eccE</name>
    <name evidence="10" type="ORF">EBN03_25900</name>
</gene>
<dbReference type="Pfam" id="PF11203">
    <property type="entry name" value="EccE"/>
    <property type="match status" value="1"/>
</dbReference>
<evidence type="ECO:0000256" key="3">
    <source>
        <dbReference type="ARBA" id="ARBA00022475"/>
    </source>
</evidence>
<evidence type="ECO:0000256" key="1">
    <source>
        <dbReference type="ARBA" id="ARBA00004236"/>
    </source>
</evidence>
<comment type="caution">
    <text evidence="10">The sequence shown here is derived from an EMBL/GenBank/DDBJ whole genome shotgun (WGS) entry which is preliminary data.</text>
</comment>
<name>A0A3M2KVL2_9NOCA</name>
<evidence type="ECO:0000256" key="8">
    <source>
        <dbReference type="SAM" id="Phobius"/>
    </source>
</evidence>
<keyword evidence="11" id="KW-1185">Reference proteome</keyword>
<dbReference type="AlphaFoldDB" id="A0A3M2KVL2"/>
<dbReference type="RefSeq" id="WP_122190743.1">
    <property type="nucleotide sequence ID" value="NZ_RFFH01000014.1"/>
</dbReference>
<keyword evidence="6 8" id="KW-0472">Membrane</keyword>
<keyword evidence="4 8" id="KW-0812">Transmembrane</keyword>
<comment type="subcellular location">
    <subcellularLocation>
        <location evidence="1">Cell membrane</location>
    </subcellularLocation>
</comment>
<proteinExistence type="inferred from homology"/>
<evidence type="ECO:0000313" key="10">
    <source>
        <dbReference type="EMBL" id="RMI29509.1"/>
    </source>
</evidence>
<protein>
    <submittedName>
        <fullName evidence="10">Type VII secretion protein EccE</fullName>
    </submittedName>
</protein>
<feature type="transmembrane region" description="Helical" evidence="8">
    <location>
        <begin position="12"/>
        <end position="31"/>
    </location>
</feature>
<dbReference type="Proteomes" id="UP000279275">
    <property type="component" value="Unassembled WGS sequence"/>
</dbReference>
<dbReference type="OrthoDB" id="4152590at2"/>
<feature type="domain" description="Type VII secretion system protein EccE" evidence="9">
    <location>
        <begin position="179"/>
        <end position="276"/>
    </location>
</feature>
<feature type="region of interest" description="Disordered" evidence="7">
    <location>
        <begin position="485"/>
        <end position="506"/>
    </location>
</feature>
<accession>A0A3M2KVL2</accession>
<comment type="similarity">
    <text evidence="2">Belongs to the EccE family.</text>
</comment>
<evidence type="ECO:0000256" key="4">
    <source>
        <dbReference type="ARBA" id="ARBA00022692"/>
    </source>
</evidence>
<dbReference type="NCBIfam" id="TIGR03923">
    <property type="entry name" value="T7SS_EccE"/>
    <property type="match status" value="1"/>
</dbReference>
<reference evidence="10 11" key="1">
    <citation type="submission" date="2018-10" db="EMBL/GenBank/DDBJ databases">
        <title>Isolation from cow dung.</title>
        <authorList>
            <person name="Ling L."/>
        </authorList>
    </citation>
    <scope>NUCLEOTIDE SEQUENCE [LARGE SCALE GENOMIC DNA]</scope>
    <source>
        <strain evidence="10 11">NEAU-LL90</strain>
    </source>
</reference>
<dbReference type="InterPro" id="IPR021368">
    <property type="entry name" value="T7SS_EccE"/>
</dbReference>
<evidence type="ECO:0000256" key="7">
    <source>
        <dbReference type="SAM" id="MobiDB-lite"/>
    </source>
</evidence>
<evidence type="ECO:0000256" key="5">
    <source>
        <dbReference type="ARBA" id="ARBA00022989"/>
    </source>
</evidence>
<sequence>MNGVRGVRPGVNGGPLIAFVVVGSMLAAGIWALAAWWIAAGAVGFALLVVSVPLGGVTVAGRLRDAAVFEFGLAARARRRTTAADLRDVEVNAGTCGIRFTDAALVAMIQLAPDLDLPTVIADKTVYTEDTVPIEVLLPLRRQYGIDIEIDIVTTGQRIRSTGGYGLLYDQLIGPQAVVGDRLTWLVVRLDLERNLPALGRRGQVARTGPAALAGAAHRIANRLRESGIAAHVLPASALAEATMVLHAGVDLADLRERRNQLESSVPGRCVTTFRIDWARLGDAGLDDCWSWNRGRTTVVVGLAGSAAGPAGLVRFVGPPATDPLPGYLRRLPGKQSEALLATLPTEVSAHELVGGRVDSDSAATVLSELDIPIGPNGQILGALNGQPRHQLALPLFDPTRYNPRQRTVDVQAALPVAQQIVLRATAVGANVQVHSARPHRWQQLVSAVGDPASLRLAVDAEGTGGDPAPGAGGRPTIEVFDQVPPHASDAPTTVTISDPGAPRRRSADLTIQQVDTATVEVGIPMRTVRVDLIEPRGETRYLESGAEPGGAIARVES</sequence>